<gene>
    <name evidence="2" type="ORF">FGO68_gene1890</name>
</gene>
<dbReference type="EMBL" id="RRYP01008298">
    <property type="protein sequence ID" value="TNV79870.1"/>
    <property type="molecule type" value="Genomic_DNA"/>
</dbReference>
<feature type="region of interest" description="Disordered" evidence="1">
    <location>
        <begin position="92"/>
        <end position="117"/>
    </location>
</feature>
<sequence length="371" mass="41902">MLSACQSQKRNQQIINLMESSKISILEGVKNMIEQSVDYLAKKIALVVEESLFTKFQALESTITLKDMGHTSEGIEQDVKAIRQMLQDLLKNRDPQNEMKRENSEKSSASIAGSDLSNKSMVERNKSVEMQLVTENAGISKPPKADGSTIAPPQISNSMVKKEINNLKSIQENLKPGVGMNEDSIVKISRQVQEKAEKSLNNQTLDQILLFDKIKAVERDNNLRDNKQIPRSTFEDQQDEQPQNLSTSQHEINNVPNIESIGHQREVEQQVEEGSHKSIVNQQEASEQLKLQNLEKKAEQVTQQFAKVSQQQSNLSEGKGSPRVERSAFDDPIDDIQSEQSMINNNPLVLHKLETPLQVKDFRLENSDFKI</sequence>
<keyword evidence="3" id="KW-1185">Reference proteome</keyword>
<protein>
    <submittedName>
        <fullName evidence="2">Uncharacterized protein</fullName>
    </submittedName>
</protein>
<dbReference type="AlphaFoldDB" id="A0A8J8NTB9"/>
<feature type="compositionally biased region" description="Polar residues" evidence="1">
    <location>
        <begin position="307"/>
        <end position="316"/>
    </location>
</feature>
<feature type="region of interest" description="Disordered" evidence="1">
    <location>
        <begin position="222"/>
        <end position="253"/>
    </location>
</feature>
<name>A0A8J8NTB9_HALGN</name>
<proteinExistence type="predicted"/>
<evidence type="ECO:0000313" key="2">
    <source>
        <dbReference type="EMBL" id="TNV79870.1"/>
    </source>
</evidence>
<feature type="region of interest" description="Disordered" evidence="1">
    <location>
        <begin position="307"/>
        <end position="328"/>
    </location>
</feature>
<evidence type="ECO:0000313" key="3">
    <source>
        <dbReference type="Proteomes" id="UP000785679"/>
    </source>
</evidence>
<feature type="compositionally biased region" description="Polar residues" evidence="1">
    <location>
        <begin position="106"/>
        <end position="117"/>
    </location>
</feature>
<evidence type="ECO:0000256" key="1">
    <source>
        <dbReference type="SAM" id="MobiDB-lite"/>
    </source>
</evidence>
<dbReference type="Proteomes" id="UP000785679">
    <property type="component" value="Unassembled WGS sequence"/>
</dbReference>
<organism evidence="2 3">
    <name type="scientific">Halteria grandinella</name>
    <dbReference type="NCBI Taxonomy" id="5974"/>
    <lineage>
        <taxon>Eukaryota</taxon>
        <taxon>Sar</taxon>
        <taxon>Alveolata</taxon>
        <taxon>Ciliophora</taxon>
        <taxon>Intramacronucleata</taxon>
        <taxon>Spirotrichea</taxon>
        <taxon>Stichotrichia</taxon>
        <taxon>Sporadotrichida</taxon>
        <taxon>Halteriidae</taxon>
        <taxon>Halteria</taxon>
    </lineage>
</organism>
<reference evidence="2" key="1">
    <citation type="submission" date="2019-06" db="EMBL/GenBank/DDBJ databases">
        <authorList>
            <person name="Zheng W."/>
        </authorList>
    </citation>
    <scope>NUCLEOTIDE SEQUENCE</scope>
    <source>
        <strain evidence="2">QDHG01</strain>
    </source>
</reference>
<feature type="compositionally biased region" description="Polar residues" evidence="1">
    <location>
        <begin position="240"/>
        <end position="253"/>
    </location>
</feature>
<comment type="caution">
    <text evidence="2">The sequence shown here is derived from an EMBL/GenBank/DDBJ whole genome shotgun (WGS) entry which is preliminary data.</text>
</comment>
<feature type="compositionally biased region" description="Basic and acidic residues" evidence="1">
    <location>
        <begin position="92"/>
        <end position="105"/>
    </location>
</feature>
<accession>A0A8J8NTB9</accession>